<dbReference type="EMBL" id="JAUEPS010000013">
    <property type="protein sequence ID" value="KAK0460202.1"/>
    <property type="molecule type" value="Genomic_DNA"/>
</dbReference>
<reference evidence="2" key="1">
    <citation type="submission" date="2023-06" db="EMBL/GenBank/DDBJ databases">
        <authorList>
            <consortium name="Lawrence Berkeley National Laboratory"/>
            <person name="Ahrendt S."/>
            <person name="Sahu N."/>
            <person name="Indic B."/>
            <person name="Wong-Bajracharya J."/>
            <person name="Merenyi Z."/>
            <person name="Ke H.-M."/>
            <person name="Monk M."/>
            <person name="Kocsube S."/>
            <person name="Drula E."/>
            <person name="Lipzen A."/>
            <person name="Balint B."/>
            <person name="Henrissat B."/>
            <person name="Andreopoulos B."/>
            <person name="Martin F.M."/>
            <person name="Harder C.B."/>
            <person name="Rigling D."/>
            <person name="Ford K.L."/>
            <person name="Foster G.D."/>
            <person name="Pangilinan J."/>
            <person name="Papanicolaou A."/>
            <person name="Barry K."/>
            <person name="LaButti K."/>
            <person name="Viragh M."/>
            <person name="Koriabine M."/>
            <person name="Yan M."/>
            <person name="Riley R."/>
            <person name="Champramary S."/>
            <person name="Plett K.L."/>
            <person name="Tsai I.J."/>
            <person name="Slot J."/>
            <person name="Sipos G."/>
            <person name="Plett J."/>
            <person name="Nagy L.G."/>
            <person name="Grigoriev I.V."/>
        </authorList>
    </citation>
    <scope>NUCLEOTIDE SEQUENCE</scope>
    <source>
        <strain evidence="2">CCBAS 213</strain>
    </source>
</reference>
<sequence length="212" mass="23922">MEGQGSRGFKCKIYFMEEDEHEEASNKKDRKWVKGRRGIEDKTMLNKTTAEAQERKRQRNPMKMMNVDENFPWIAQGESDGNSHVGQSKKGIQDSELQGLAQGGLFAGCPSVKYIKGPPLASFQLGHECVLHNQANAGDLETKWRREYGMLYHVGGCLGQDVLVNTTFILNLFIGQGLSTVVICTQRHLAHSDETHHHQHKILNLAFSLMQL</sequence>
<comment type="caution">
    <text evidence="2">The sequence shown here is derived from an EMBL/GenBank/DDBJ whole genome shotgun (WGS) entry which is preliminary data.</text>
</comment>
<keyword evidence="3" id="KW-1185">Reference proteome</keyword>
<proteinExistence type="predicted"/>
<evidence type="ECO:0000313" key="3">
    <source>
        <dbReference type="Proteomes" id="UP001175211"/>
    </source>
</evidence>
<gene>
    <name evidence="2" type="ORF">EV420DRAFT_1478724</name>
</gene>
<evidence type="ECO:0000313" key="2">
    <source>
        <dbReference type="EMBL" id="KAK0460202.1"/>
    </source>
</evidence>
<dbReference type="Proteomes" id="UP001175211">
    <property type="component" value="Unassembled WGS sequence"/>
</dbReference>
<protein>
    <submittedName>
        <fullName evidence="2">Uncharacterized protein</fullName>
    </submittedName>
</protein>
<name>A0AA39N6Z2_ARMTA</name>
<evidence type="ECO:0000256" key="1">
    <source>
        <dbReference type="SAM" id="MobiDB-lite"/>
    </source>
</evidence>
<accession>A0AA39N6Z2</accession>
<feature type="region of interest" description="Disordered" evidence="1">
    <location>
        <begin position="19"/>
        <end position="57"/>
    </location>
</feature>
<dbReference type="RefSeq" id="XP_060332328.1">
    <property type="nucleotide sequence ID" value="XM_060469523.1"/>
</dbReference>
<organism evidence="2 3">
    <name type="scientific">Armillaria tabescens</name>
    <name type="common">Ringless honey mushroom</name>
    <name type="synonym">Agaricus tabescens</name>
    <dbReference type="NCBI Taxonomy" id="1929756"/>
    <lineage>
        <taxon>Eukaryota</taxon>
        <taxon>Fungi</taxon>
        <taxon>Dikarya</taxon>
        <taxon>Basidiomycota</taxon>
        <taxon>Agaricomycotina</taxon>
        <taxon>Agaricomycetes</taxon>
        <taxon>Agaricomycetidae</taxon>
        <taxon>Agaricales</taxon>
        <taxon>Marasmiineae</taxon>
        <taxon>Physalacriaceae</taxon>
        <taxon>Desarmillaria</taxon>
    </lineage>
</organism>
<dbReference type="GeneID" id="85353071"/>
<dbReference type="AlphaFoldDB" id="A0AA39N6Z2"/>